<comment type="caution">
    <text evidence="2">The sequence shown here is derived from an EMBL/GenBank/DDBJ whole genome shotgun (WGS) entry which is preliminary data.</text>
</comment>
<dbReference type="EMBL" id="VXIV02001786">
    <property type="protein sequence ID" value="KAF6029813.1"/>
    <property type="molecule type" value="Genomic_DNA"/>
</dbReference>
<sequence>MSRQVSNVGFSYIPKSQYHESCQPRKPPNYVDKPPMTEAELKKADAVSQDEIWKQSVGNEQRGLKKWESAYGYLAEYDSRGNPITKEPLPDSYEQFKSDGPVPITNSKHYGSRIQTEEGQRMLRLEHQLSKSNKRKEVGC</sequence>
<accession>A0A7J7JV15</accession>
<dbReference type="OrthoDB" id="9972212at2759"/>
<dbReference type="PANTHER" id="PTHR31909:SF2">
    <property type="entry name" value="RIKEN CDNA 2410004P03 GENE"/>
    <property type="match status" value="1"/>
</dbReference>
<name>A0A7J7JV15_BUGNE</name>
<evidence type="ECO:0000313" key="2">
    <source>
        <dbReference type="EMBL" id="KAF6029813.1"/>
    </source>
</evidence>
<reference evidence="2" key="1">
    <citation type="submission" date="2020-06" db="EMBL/GenBank/DDBJ databases">
        <title>Draft genome of Bugula neritina, a colonial animal packing powerful symbionts and potential medicines.</title>
        <authorList>
            <person name="Rayko M."/>
        </authorList>
    </citation>
    <scope>NUCLEOTIDE SEQUENCE [LARGE SCALE GENOMIC DNA]</scope>
    <source>
        <strain evidence="2">Kwan_BN1</strain>
    </source>
</reference>
<feature type="region of interest" description="Disordered" evidence="1">
    <location>
        <begin position="16"/>
        <end position="55"/>
    </location>
</feature>
<dbReference type="AlphaFoldDB" id="A0A7J7JV15"/>
<proteinExistence type="predicted"/>
<dbReference type="Pfam" id="PF14945">
    <property type="entry name" value="LLC1"/>
    <property type="match status" value="1"/>
</dbReference>
<evidence type="ECO:0000256" key="1">
    <source>
        <dbReference type="SAM" id="MobiDB-lite"/>
    </source>
</evidence>
<dbReference type="PANTHER" id="PTHR31909">
    <property type="entry name" value="CHROMOSOME 20 ORF85 FAMILY MEMBER"/>
    <property type="match status" value="1"/>
</dbReference>
<dbReference type="Proteomes" id="UP000593567">
    <property type="component" value="Unassembled WGS sequence"/>
</dbReference>
<evidence type="ECO:0000313" key="3">
    <source>
        <dbReference type="Proteomes" id="UP000593567"/>
    </source>
</evidence>
<dbReference type="InterPro" id="IPR020339">
    <property type="entry name" value="C20orf85-like"/>
</dbReference>
<keyword evidence="3" id="KW-1185">Reference proteome</keyword>
<protein>
    <submittedName>
        <fullName evidence="2">C2orf50</fullName>
    </submittedName>
</protein>
<gene>
    <name evidence="2" type="ORF">EB796_011911</name>
</gene>
<organism evidence="2 3">
    <name type="scientific">Bugula neritina</name>
    <name type="common">Brown bryozoan</name>
    <name type="synonym">Sertularia neritina</name>
    <dbReference type="NCBI Taxonomy" id="10212"/>
    <lineage>
        <taxon>Eukaryota</taxon>
        <taxon>Metazoa</taxon>
        <taxon>Spiralia</taxon>
        <taxon>Lophotrochozoa</taxon>
        <taxon>Bryozoa</taxon>
        <taxon>Gymnolaemata</taxon>
        <taxon>Cheilostomatida</taxon>
        <taxon>Flustrina</taxon>
        <taxon>Buguloidea</taxon>
        <taxon>Bugulidae</taxon>
        <taxon>Bugula</taxon>
    </lineage>
</organism>